<dbReference type="STRING" id="440168.SAMN04487974_101283"/>
<name>A0A1G7S3R0_9HYPH</name>
<evidence type="ECO:0000256" key="4">
    <source>
        <dbReference type="ARBA" id="ARBA00022475"/>
    </source>
</evidence>
<evidence type="ECO:0000256" key="7">
    <source>
        <dbReference type="ARBA" id="ARBA00022723"/>
    </source>
</evidence>
<protein>
    <submittedName>
        <fullName evidence="15">Cytochrome b561</fullName>
    </submittedName>
</protein>
<accession>A0A1G7S3R0</accession>
<evidence type="ECO:0000313" key="15">
    <source>
        <dbReference type="EMBL" id="SDG17604.1"/>
    </source>
</evidence>
<comment type="cofactor">
    <cofactor evidence="1">
        <name>heme b</name>
        <dbReference type="ChEBI" id="CHEBI:60344"/>
    </cofactor>
</comment>
<dbReference type="RefSeq" id="WP_090591984.1">
    <property type="nucleotide sequence ID" value="NZ_FNCS01000001.1"/>
</dbReference>
<feature type="transmembrane region" description="Helical" evidence="13">
    <location>
        <begin position="12"/>
        <end position="36"/>
    </location>
</feature>
<feature type="transmembrane region" description="Helical" evidence="13">
    <location>
        <begin position="150"/>
        <end position="168"/>
    </location>
</feature>
<feature type="transmembrane region" description="Helical" evidence="13">
    <location>
        <begin position="89"/>
        <end position="112"/>
    </location>
</feature>
<keyword evidence="4" id="KW-1003">Cell membrane</keyword>
<evidence type="ECO:0000256" key="2">
    <source>
        <dbReference type="ARBA" id="ARBA00004651"/>
    </source>
</evidence>
<keyword evidence="9 13" id="KW-1133">Transmembrane helix</keyword>
<dbReference type="OrthoDB" id="1247465at2"/>
<dbReference type="InterPro" id="IPR016174">
    <property type="entry name" value="Di-haem_cyt_TM"/>
</dbReference>
<comment type="similarity">
    <text evidence="12">Belongs to the cytochrome b561 family.</text>
</comment>
<evidence type="ECO:0000256" key="5">
    <source>
        <dbReference type="ARBA" id="ARBA00022617"/>
    </source>
</evidence>
<dbReference type="SUPFAM" id="SSF81342">
    <property type="entry name" value="Transmembrane di-heme cytochromes"/>
    <property type="match status" value="1"/>
</dbReference>
<keyword evidence="8" id="KW-0249">Electron transport</keyword>
<dbReference type="GO" id="GO:0022904">
    <property type="term" value="P:respiratory electron transport chain"/>
    <property type="evidence" value="ECO:0007669"/>
    <property type="project" value="InterPro"/>
</dbReference>
<dbReference type="EMBL" id="FNCS01000001">
    <property type="protein sequence ID" value="SDG17604.1"/>
    <property type="molecule type" value="Genomic_DNA"/>
</dbReference>
<evidence type="ECO:0000256" key="9">
    <source>
        <dbReference type="ARBA" id="ARBA00022989"/>
    </source>
</evidence>
<evidence type="ECO:0000256" key="1">
    <source>
        <dbReference type="ARBA" id="ARBA00001970"/>
    </source>
</evidence>
<evidence type="ECO:0000256" key="10">
    <source>
        <dbReference type="ARBA" id="ARBA00023004"/>
    </source>
</evidence>
<keyword evidence="5" id="KW-0349">Heme</keyword>
<dbReference type="GO" id="GO:0009055">
    <property type="term" value="F:electron transfer activity"/>
    <property type="evidence" value="ECO:0007669"/>
    <property type="project" value="InterPro"/>
</dbReference>
<dbReference type="Pfam" id="PF01292">
    <property type="entry name" value="Ni_hydr_CYTB"/>
    <property type="match status" value="1"/>
</dbReference>
<comment type="subcellular location">
    <subcellularLocation>
        <location evidence="2">Cell membrane</location>
        <topology evidence="2">Multi-pass membrane protein</topology>
    </subcellularLocation>
</comment>
<evidence type="ECO:0000256" key="11">
    <source>
        <dbReference type="ARBA" id="ARBA00023136"/>
    </source>
</evidence>
<keyword evidence="6 13" id="KW-0812">Transmembrane</keyword>
<proteinExistence type="inferred from homology"/>
<dbReference type="GO" id="GO:0005886">
    <property type="term" value="C:plasma membrane"/>
    <property type="evidence" value="ECO:0007669"/>
    <property type="project" value="UniProtKB-SubCell"/>
</dbReference>
<evidence type="ECO:0000256" key="12">
    <source>
        <dbReference type="ARBA" id="ARBA00037975"/>
    </source>
</evidence>
<feature type="domain" description="Cytochrome b561 bacterial/Ni-hydrogenase" evidence="14">
    <location>
        <begin position="10"/>
        <end position="179"/>
    </location>
</feature>
<feature type="transmembrane region" description="Helical" evidence="13">
    <location>
        <begin position="48"/>
        <end position="69"/>
    </location>
</feature>
<keyword evidence="16" id="KW-1185">Reference proteome</keyword>
<evidence type="ECO:0000256" key="3">
    <source>
        <dbReference type="ARBA" id="ARBA00022448"/>
    </source>
</evidence>
<evidence type="ECO:0000256" key="6">
    <source>
        <dbReference type="ARBA" id="ARBA00022692"/>
    </source>
</evidence>
<keyword evidence="3" id="KW-0813">Transport</keyword>
<sequence length="184" mass="20485">MATTDHPRPYRPFAIALHWIVALLVISTIPVGVMMLQEDLPRSTQDALFIYHKNLGVIIFLLVVIRIAYRVFNPPPPLPASVPTFQRTIATGTHIAMYVLLLVMTISGYVYVTAGDYPLELFDAIGIPHLVAPNEDLADTAQAIHVTARFPLVLLIVVHIGAALYHALLRRDGVFTRMAPMLRR</sequence>
<dbReference type="InterPro" id="IPR011577">
    <property type="entry name" value="Cyt_b561_bac/Ni-Hgenase"/>
</dbReference>
<organism evidence="15 16">
    <name type="scientific">Pelagibacterium luteolum</name>
    <dbReference type="NCBI Taxonomy" id="440168"/>
    <lineage>
        <taxon>Bacteria</taxon>
        <taxon>Pseudomonadati</taxon>
        <taxon>Pseudomonadota</taxon>
        <taxon>Alphaproteobacteria</taxon>
        <taxon>Hyphomicrobiales</taxon>
        <taxon>Devosiaceae</taxon>
        <taxon>Pelagibacterium</taxon>
    </lineage>
</organism>
<dbReference type="PANTHER" id="PTHR30529">
    <property type="entry name" value="CYTOCHROME B561"/>
    <property type="match status" value="1"/>
</dbReference>
<keyword evidence="10" id="KW-0408">Iron</keyword>
<keyword evidence="7" id="KW-0479">Metal-binding</keyword>
<dbReference type="Proteomes" id="UP000199495">
    <property type="component" value="Unassembled WGS sequence"/>
</dbReference>
<dbReference type="GO" id="GO:0046872">
    <property type="term" value="F:metal ion binding"/>
    <property type="evidence" value="ECO:0007669"/>
    <property type="project" value="UniProtKB-KW"/>
</dbReference>
<dbReference type="PANTHER" id="PTHR30529:SF1">
    <property type="entry name" value="CYTOCHROME B561 HOMOLOG 2"/>
    <property type="match status" value="1"/>
</dbReference>
<evidence type="ECO:0000256" key="13">
    <source>
        <dbReference type="SAM" id="Phobius"/>
    </source>
</evidence>
<evidence type="ECO:0000259" key="14">
    <source>
        <dbReference type="Pfam" id="PF01292"/>
    </source>
</evidence>
<evidence type="ECO:0000313" key="16">
    <source>
        <dbReference type="Proteomes" id="UP000199495"/>
    </source>
</evidence>
<dbReference type="AlphaFoldDB" id="A0A1G7S3R0"/>
<dbReference type="GO" id="GO:0020037">
    <property type="term" value="F:heme binding"/>
    <property type="evidence" value="ECO:0007669"/>
    <property type="project" value="TreeGrafter"/>
</dbReference>
<gene>
    <name evidence="15" type="ORF">SAMN04487974_101283</name>
</gene>
<dbReference type="InterPro" id="IPR052168">
    <property type="entry name" value="Cytochrome_b561_oxidase"/>
</dbReference>
<reference evidence="15 16" key="1">
    <citation type="submission" date="2016-10" db="EMBL/GenBank/DDBJ databases">
        <authorList>
            <person name="de Groot N.N."/>
        </authorList>
    </citation>
    <scope>NUCLEOTIDE SEQUENCE [LARGE SCALE GENOMIC DNA]</scope>
    <source>
        <strain evidence="15 16">CGMCC 1.10267</strain>
    </source>
</reference>
<evidence type="ECO:0000256" key="8">
    <source>
        <dbReference type="ARBA" id="ARBA00022982"/>
    </source>
</evidence>
<keyword evidence="11 13" id="KW-0472">Membrane</keyword>